<feature type="domain" description="Glycosyltransferase subfamily 4-like N-terminal" evidence="2">
    <location>
        <begin position="26"/>
        <end position="164"/>
    </location>
</feature>
<dbReference type="Proteomes" id="UP000291117">
    <property type="component" value="Unassembled WGS sequence"/>
</dbReference>
<feature type="domain" description="Glycosyl transferase family 1" evidence="1">
    <location>
        <begin position="181"/>
        <end position="314"/>
    </location>
</feature>
<protein>
    <submittedName>
        <fullName evidence="3">Glycosyltransferase family 4 protein</fullName>
    </submittedName>
</protein>
<dbReference type="Pfam" id="PF00534">
    <property type="entry name" value="Glycos_transf_1"/>
    <property type="match status" value="1"/>
</dbReference>
<dbReference type="Pfam" id="PF13439">
    <property type="entry name" value="Glyco_transf_4"/>
    <property type="match status" value="1"/>
</dbReference>
<dbReference type="RefSeq" id="WP_131609231.1">
    <property type="nucleotide sequence ID" value="NZ_SJSM01000006.1"/>
</dbReference>
<sequence length="355" mass="39450">MPTKSNPPLRIAITADPQIPVPPVFYGGIERIVHLLVTALSKQGHEVTLFAHPDSKVCSKLIGYSNATGNSTIDQLQNTWTINKTILSKKFDLVHSFGKLSHLLPMLPLGIPKLMSYQREPTLAQIKKAVRISRKDSLWFTGCSNYIADQIKPHAPAYAIYNAVEMNKYIPQVELSANAPLVFLGRIEPIKGTHIAIQAALKTGKTLVIAGNISPGHQDYFDQQIKPFLNAAITYVGPVNDHQKNELLRNSTALLMPIEWDEPFGIVMAEALACGTPVIGFKRGAVPEIVKHGLNGFICSTIAEMTHFIHRISEIDRKEVRMDAVLRFSSEVMVSQYLKIYADLINYKRSTLLKS</sequence>
<evidence type="ECO:0000313" key="3">
    <source>
        <dbReference type="EMBL" id="TCC96220.1"/>
    </source>
</evidence>
<dbReference type="InterPro" id="IPR028098">
    <property type="entry name" value="Glyco_trans_4-like_N"/>
</dbReference>
<keyword evidence="3" id="KW-0808">Transferase</keyword>
<evidence type="ECO:0000313" key="4">
    <source>
        <dbReference type="Proteomes" id="UP000291117"/>
    </source>
</evidence>
<evidence type="ECO:0000259" key="2">
    <source>
        <dbReference type="Pfam" id="PF13439"/>
    </source>
</evidence>
<gene>
    <name evidence="3" type="ORF">EZ444_12325</name>
</gene>
<dbReference type="EMBL" id="SJSM01000006">
    <property type="protein sequence ID" value="TCC96220.1"/>
    <property type="molecule type" value="Genomic_DNA"/>
</dbReference>
<accession>A0A4R0N826</accession>
<name>A0A4R0N826_9SPHI</name>
<reference evidence="3 4" key="1">
    <citation type="submission" date="2019-02" db="EMBL/GenBank/DDBJ databases">
        <title>Pedobacter sp. RP-3-8 sp. nov., isolated from Arctic soil.</title>
        <authorList>
            <person name="Dahal R.H."/>
        </authorList>
    </citation>
    <scope>NUCLEOTIDE SEQUENCE [LARGE SCALE GENOMIC DNA]</scope>
    <source>
        <strain evidence="3 4">RP-3-8</strain>
    </source>
</reference>
<comment type="caution">
    <text evidence="3">The sequence shown here is derived from an EMBL/GenBank/DDBJ whole genome shotgun (WGS) entry which is preliminary data.</text>
</comment>
<organism evidence="3 4">
    <name type="scientific">Pedobacter hiemivivus</name>
    <dbReference type="NCBI Taxonomy" id="2530454"/>
    <lineage>
        <taxon>Bacteria</taxon>
        <taxon>Pseudomonadati</taxon>
        <taxon>Bacteroidota</taxon>
        <taxon>Sphingobacteriia</taxon>
        <taxon>Sphingobacteriales</taxon>
        <taxon>Sphingobacteriaceae</taxon>
        <taxon>Pedobacter</taxon>
    </lineage>
</organism>
<keyword evidence="4" id="KW-1185">Reference proteome</keyword>
<dbReference type="InterPro" id="IPR001296">
    <property type="entry name" value="Glyco_trans_1"/>
</dbReference>
<dbReference type="Gene3D" id="3.40.50.2000">
    <property type="entry name" value="Glycogen Phosphorylase B"/>
    <property type="match status" value="2"/>
</dbReference>
<dbReference type="SUPFAM" id="SSF53756">
    <property type="entry name" value="UDP-Glycosyltransferase/glycogen phosphorylase"/>
    <property type="match status" value="1"/>
</dbReference>
<dbReference type="OrthoDB" id="9801573at2"/>
<dbReference type="PANTHER" id="PTHR12526">
    <property type="entry name" value="GLYCOSYLTRANSFERASE"/>
    <property type="match status" value="1"/>
</dbReference>
<evidence type="ECO:0000259" key="1">
    <source>
        <dbReference type="Pfam" id="PF00534"/>
    </source>
</evidence>
<dbReference type="GO" id="GO:0016757">
    <property type="term" value="F:glycosyltransferase activity"/>
    <property type="evidence" value="ECO:0007669"/>
    <property type="project" value="InterPro"/>
</dbReference>
<dbReference type="PANTHER" id="PTHR12526:SF595">
    <property type="entry name" value="BLL5217 PROTEIN"/>
    <property type="match status" value="1"/>
</dbReference>
<dbReference type="AlphaFoldDB" id="A0A4R0N826"/>
<proteinExistence type="predicted"/>